<feature type="compositionally biased region" description="Low complexity" evidence="1">
    <location>
        <begin position="343"/>
        <end position="352"/>
    </location>
</feature>
<evidence type="ECO:0000259" key="2">
    <source>
        <dbReference type="Pfam" id="PF02470"/>
    </source>
</evidence>
<feature type="domain" description="Mammalian cell entry C-terminal" evidence="3">
    <location>
        <begin position="137"/>
        <end position="307"/>
    </location>
</feature>
<gene>
    <name evidence="4" type="ORF">GCM10010191_23970</name>
</gene>
<dbReference type="PANTHER" id="PTHR33371">
    <property type="entry name" value="INTERMEMBRANE PHOSPHOLIPID TRANSPORT SYSTEM BINDING PROTEIN MLAD-RELATED"/>
    <property type="match status" value="1"/>
</dbReference>
<dbReference type="Pfam" id="PF11887">
    <property type="entry name" value="Mce4_CUP1"/>
    <property type="match status" value="1"/>
</dbReference>
<dbReference type="InterPro" id="IPR052336">
    <property type="entry name" value="MlaD_Phospholipid_Transporter"/>
</dbReference>
<evidence type="ECO:0000256" key="1">
    <source>
        <dbReference type="SAM" id="MobiDB-lite"/>
    </source>
</evidence>
<feature type="compositionally biased region" description="Low complexity" evidence="1">
    <location>
        <begin position="387"/>
        <end position="399"/>
    </location>
</feature>
<dbReference type="PROSITE" id="PS51257">
    <property type="entry name" value="PROKAR_LIPOPROTEIN"/>
    <property type="match status" value="1"/>
</dbReference>
<accession>A0ABN3ITJ0</accession>
<evidence type="ECO:0000313" key="5">
    <source>
        <dbReference type="Proteomes" id="UP001501231"/>
    </source>
</evidence>
<dbReference type="InterPro" id="IPR005693">
    <property type="entry name" value="Mce"/>
</dbReference>
<dbReference type="InterPro" id="IPR003399">
    <property type="entry name" value="Mce/MlaD"/>
</dbReference>
<feature type="domain" description="Mce/MlaD" evidence="2">
    <location>
        <begin position="53"/>
        <end position="130"/>
    </location>
</feature>
<reference evidence="4 5" key="1">
    <citation type="journal article" date="2019" name="Int. J. Syst. Evol. Microbiol.">
        <title>The Global Catalogue of Microorganisms (GCM) 10K type strain sequencing project: providing services to taxonomists for standard genome sequencing and annotation.</title>
        <authorList>
            <consortium name="The Broad Institute Genomics Platform"/>
            <consortium name="The Broad Institute Genome Sequencing Center for Infectious Disease"/>
            <person name="Wu L."/>
            <person name="Ma J."/>
        </authorList>
    </citation>
    <scope>NUCLEOTIDE SEQUENCE [LARGE SCALE GENOMIC DNA]</scope>
    <source>
        <strain evidence="4 5">JCM 3325</strain>
    </source>
</reference>
<organism evidence="4 5">
    <name type="scientific">Actinomadura vinacea</name>
    <dbReference type="NCBI Taxonomy" id="115336"/>
    <lineage>
        <taxon>Bacteria</taxon>
        <taxon>Bacillati</taxon>
        <taxon>Actinomycetota</taxon>
        <taxon>Actinomycetes</taxon>
        <taxon>Streptosporangiales</taxon>
        <taxon>Thermomonosporaceae</taxon>
        <taxon>Actinomadura</taxon>
    </lineage>
</organism>
<dbReference type="NCBIfam" id="TIGR00996">
    <property type="entry name" value="Mtu_fam_mce"/>
    <property type="match status" value="1"/>
</dbReference>
<keyword evidence="5" id="KW-1185">Reference proteome</keyword>
<dbReference type="InterPro" id="IPR024516">
    <property type="entry name" value="Mce_C"/>
</dbReference>
<comment type="caution">
    <text evidence="4">The sequence shown here is derived from an EMBL/GenBank/DDBJ whole genome shotgun (WGS) entry which is preliminary data.</text>
</comment>
<sequence>MSHPDRKTPRAGRLGRAALYVTAGAVFLSGCGGGFTGVEDLPLPGGADLGDHPYTVTAEFRNVLDLVPQAAVKVNDVAVGRVSEVSLPLNGWTAQVTMKVNGKVRLPANATAHLEQSSLLGEKYIQLAPPKSGASGTLANGARIPADRTNRNVEVEEVFGALSMLLNGGGLPQLRTISREINNALTGNEPEIKSLLRRLNELTSSLDSNKGDIVAALDGLNRLSATLTTRRQKLGTVLDDLSPGLKVLEDQRGALITMLRQFEDLSDIAVRTINASKEDFVADLRALAPTLRKLADAGEDLPKSLQVLFTYPFTDEALNTIKGDYLNVYLAVSAVPGTEIIPPITPSPSNGSEKARTREVRNAPTLPLPPADTPSIVQPPVVPGTPAPSGTRAPTAPGTPSGGGGGIFPDLGQGGGG</sequence>
<proteinExistence type="predicted"/>
<name>A0ABN3ITJ0_9ACTN</name>
<feature type="region of interest" description="Disordered" evidence="1">
    <location>
        <begin position="343"/>
        <end position="417"/>
    </location>
</feature>
<evidence type="ECO:0000313" key="4">
    <source>
        <dbReference type="EMBL" id="GAA2413419.1"/>
    </source>
</evidence>
<dbReference type="RefSeq" id="WP_344588855.1">
    <property type="nucleotide sequence ID" value="NZ_BAAARW010000011.1"/>
</dbReference>
<feature type="compositionally biased region" description="Gly residues" evidence="1">
    <location>
        <begin position="400"/>
        <end position="417"/>
    </location>
</feature>
<evidence type="ECO:0000259" key="3">
    <source>
        <dbReference type="Pfam" id="PF11887"/>
    </source>
</evidence>
<dbReference type="Proteomes" id="UP001501231">
    <property type="component" value="Unassembled WGS sequence"/>
</dbReference>
<dbReference type="EMBL" id="BAAARW010000011">
    <property type="protein sequence ID" value="GAA2413419.1"/>
    <property type="molecule type" value="Genomic_DNA"/>
</dbReference>
<protein>
    <submittedName>
        <fullName evidence="4">MCE family protein</fullName>
    </submittedName>
</protein>
<dbReference type="PANTHER" id="PTHR33371:SF15">
    <property type="entry name" value="LIPOPROTEIN LPRN"/>
    <property type="match status" value="1"/>
</dbReference>
<dbReference type="Pfam" id="PF02470">
    <property type="entry name" value="MlaD"/>
    <property type="match status" value="1"/>
</dbReference>